<dbReference type="Proteomes" id="UP001174934">
    <property type="component" value="Unassembled WGS sequence"/>
</dbReference>
<proteinExistence type="predicted"/>
<keyword evidence="1" id="KW-0732">Signal</keyword>
<comment type="caution">
    <text evidence="3">The sequence shown here is derived from an EMBL/GenBank/DDBJ whole genome shotgun (WGS) entry which is preliminary data.</text>
</comment>
<reference evidence="3" key="1">
    <citation type="submission" date="2023-06" db="EMBL/GenBank/DDBJ databases">
        <title>Genome-scale phylogeny and comparative genomics of the fungal order Sordariales.</title>
        <authorList>
            <consortium name="Lawrence Berkeley National Laboratory"/>
            <person name="Hensen N."/>
            <person name="Bonometti L."/>
            <person name="Westerberg I."/>
            <person name="Brannstrom I.O."/>
            <person name="Guillou S."/>
            <person name="Cros-Aarteil S."/>
            <person name="Calhoun S."/>
            <person name="Haridas S."/>
            <person name="Kuo A."/>
            <person name="Mondo S."/>
            <person name="Pangilinan J."/>
            <person name="Riley R."/>
            <person name="LaButti K."/>
            <person name="Andreopoulos B."/>
            <person name="Lipzen A."/>
            <person name="Chen C."/>
            <person name="Yanf M."/>
            <person name="Daum C."/>
            <person name="Ng V."/>
            <person name="Clum A."/>
            <person name="Steindorff A."/>
            <person name="Ohm R."/>
            <person name="Martin F."/>
            <person name="Silar P."/>
            <person name="Natvig D."/>
            <person name="Lalanne C."/>
            <person name="Gautier V."/>
            <person name="Ament-velasquez S.L."/>
            <person name="Kruys A."/>
            <person name="Hutchinson M.I."/>
            <person name="Powell A.J."/>
            <person name="Barry K."/>
            <person name="Miller A.N."/>
            <person name="Grigoriev I.V."/>
            <person name="Debuchy R."/>
            <person name="Gladieux P."/>
            <person name="Thoren M.H."/>
            <person name="Johannesson H."/>
        </authorList>
    </citation>
    <scope>NUCLEOTIDE SEQUENCE</scope>
    <source>
        <strain evidence="3">SMH3391-2</strain>
    </source>
</reference>
<dbReference type="Pfam" id="PF12697">
    <property type="entry name" value="Abhydrolase_6"/>
    <property type="match status" value="1"/>
</dbReference>
<dbReference type="PANTHER" id="PTHR43798:SF33">
    <property type="entry name" value="HYDROLASE, PUTATIVE (AFU_ORTHOLOGUE AFUA_2G14860)-RELATED"/>
    <property type="match status" value="1"/>
</dbReference>
<feature type="signal peptide" evidence="1">
    <location>
        <begin position="1"/>
        <end position="19"/>
    </location>
</feature>
<evidence type="ECO:0000259" key="2">
    <source>
        <dbReference type="Pfam" id="PF12697"/>
    </source>
</evidence>
<dbReference type="InterPro" id="IPR000073">
    <property type="entry name" value="AB_hydrolase_1"/>
</dbReference>
<name>A0AA39WH46_9PEZI</name>
<gene>
    <name evidence="3" type="ORF">B0T17DRAFT_593011</name>
</gene>
<sequence>MRLNAILLAVAAFGASCRAQTCTDYLVPVSVTHTTPQDFSGQPYSGEVLYAFARREILVTGSYNMSVRLCTPARARSKAADDTIQVLVHGATFNKVMWDIQYEPETYNWVQRMNGQGYATLAVDLVGAGNSTSPFPDGLLEVHTQTFVETMHQVVQKLRAGEIGEKKWEKVVFIGFSIGAVVANSIALQYSEDVDAIMLHGISWDASWLYPAFLAGLQVSANLIDPVKWKHVPSLYQTQSTIEGRRSACFAGKYDEEALQVDWKTRDFDSLGAAITLTYHLKTSPEFRGPVFLGIGDQDSTFCGGRYCRQQPYQIYEIFPNAAIHSINVYPDTGHLIIYHHSAPQLMNDTLRFLRANGF</sequence>
<feature type="domain" description="AB hydrolase-1" evidence="2">
    <location>
        <begin position="86"/>
        <end position="346"/>
    </location>
</feature>
<dbReference type="PANTHER" id="PTHR43798">
    <property type="entry name" value="MONOACYLGLYCEROL LIPASE"/>
    <property type="match status" value="1"/>
</dbReference>
<dbReference type="EMBL" id="JAULSR010000007">
    <property type="protein sequence ID" value="KAK0615282.1"/>
    <property type="molecule type" value="Genomic_DNA"/>
</dbReference>
<keyword evidence="3" id="KW-0378">Hydrolase</keyword>
<keyword evidence="4" id="KW-1185">Reference proteome</keyword>
<accession>A0AA39WH46</accession>
<dbReference type="GO" id="GO:0016020">
    <property type="term" value="C:membrane"/>
    <property type="evidence" value="ECO:0007669"/>
    <property type="project" value="TreeGrafter"/>
</dbReference>
<evidence type="ECO:0000256" key="1">
    <source>
        <dbReference type="SAM" id="SignalP"/>
    </source>
</evidence>
<dbReference type="InterPro" id="IPR029058">
    <property type="entry name" value="AB_hydrolase_fold"/>
</dbReference>
<protein>
    <submittedName>
        <fullName evidence="3">Alpha/Beta hydrolase protein</fullName>
    </submittedName>
</protein>
<dbReference type="Gene3D" id="3.40.50.1820">
    <property type="entry name" value="alpha/beta hydrolase"/>
    <property type="match status" value="1"/>
</dbReference>
<dbReference type="InterPro" id="IPR050266">
    <property type="entry name" value="AB_hydrolase_sf"/>
</dbReference>
<dbReference type="PROSITE" id="PS51257">
    <property type="entry name" value="PROKAR_LIPOPROTEIN"/>
    <property type="match status" value="1"/>
</dbReference>
<dbReference type="GO" id="GO:0016787">
    <property type="term" value="F:hydrolase activity"/>
    <property type="evidence" value="ECO:0007669"/>
    <property type="project" value="UniProtKB-KW"/>
</dbReference>
<organism evidence="3 4">
    <name type="scientific">Bombardia bombarda</name>
    <dbReference type="NCBI Taxonomy" id="252184"/>
    <lineage>
        <taxon>Eukaryota</taxon>
        <taxon>Fungi</taxon>
        <taxon>Dikarya</taxon>
        <taxon>Ascomycota</taxon>
        <taxon>Pezizomycotina</taxon>
        <taxon>Sordariomycetes</taxon>
        <taxon>Sordariomycetidae</taxon>
        <taxon>Sordariales</taxon>
        <taxon>Lasiosphaeriaceae</taxon>
        <taxon>Bombardia</taxon>
    </lineage>
</organism>
<dbReference type="SUPFAM" id="SSF53474">
    <property type="entry name" value="alpha/beta-Hydrolases"/>
    <property type="match status" value="1"/>
</dbReference>
<evidence type="ECO:0000313" key="4">
    <source>
        <dbReference type="Proteomes" id="UP001174934"/>
    </source>
</evidence>
<feature type="chain" id="PRO_5041277228" evidence="1">
    <location>
        <begin position="20"/>
        <end position="359"/>
    </location>
</feature>
<evidence type="ECO:0000313" key="3">
    <source>
        <dbReference type="EMBL" id="KAK0615282.1"/>
    </source>
</evidence>
<dbReference type="AlphaFoldDB" id="A0AA39WH46"/>